<evidence type="ECO:0000256" key="2">
    <source>
        <dbReference type="ARBA" id="ARBA00022692"/>
    </source>
</evidence>
<proteinExistence type="predicted"/>
<sequence>MSSDYHPQGGYGSQPGGPAPQSYGSQPQGPQSGGSQQPGAGAYGQQQGGYQQAGGYQQPTGGAYGQQPGATAPNGQPLGGSTLAGVPLTAHHPEGAYQQGSAGYWHADAEERQMAMWNGIGSLLIGFVMPLILFIVYKDRSAFVREHARQLLNASLSYLIYILALTVVLTIITIVTFGIGGFLFILLVAPGIMLTVFEIIAAVRGSNGEGYRAPLTINMVK</sequence>
<gene>
    <name evidence="7" type="ORF">ACFFN1_10500</name>
</gene>
<dbReference type="Pfam" id="PF09685">
    <property type="entry name" value="MamF_MmsF"/>
    <property type="match status" value="1"/>
</dbReference>
<feature type="compositionally biased region" description="Low complexity" evidence="5">
    <location>
        <begin position="19"/>
        <end position="73"/>
    </location>
</feature>
<dbReference type="Proteomes" id="UP001589707">
    <property type="component" value="Unassembled WGS sequence"/>
</dbReference>
<dbReference type="InterPro" id="IPR019109">
    <property type="entry name" value="MamF_MmsF"/>
</dbReference>
<evidence type="ECO:0000256" key="3">
    <source>
        <dbReference type="ARBA" id="ARBA00022989"/>
    </source>
</evidence>
<organism evidence="7 8">
    <name type="scientific">Brevibacterium otitidis</name>
    <dbReference type="NCBI Taxonomy" id="53364"/>
    <lineage>
        <taxon>Bacteria</taxon>
        <taxon>Bacillati</taxon>
        <taxon>Actinomycetota</taxon>
        <taxon>Actinomycetes</taxon>
        <taxon>Micrococcales</taxon>
        <taxon>Brevibacteriaceae</taxon>
        <taxon>Brevibacterium</taxon>
    </lineage>
</organism>
<dbReference type="EMBL" id="JBHMAU010000066">
    <property type="protein sequence ID" value="MFB9776821.1"/>
    <property type="molecule type" value="Genomic_DNA"/>
</dbReference>
<dbReference type="RefSeq" id="WP_376840678.1">
    <property type="nucleotide sequence ID" value="NZ_JBHMAU010000066.1"/>
</dbReference>
<evidence type="ECO:0000256" key="4">
    <source>
        <dbReference type="ARBA" id="ARBA00023136"/>
    </source>
</evidence>
<protein>
    <submittedName>
        <fullName evidence="7">DUF4870 domain-containing protein</fullName>
    </submittedName>
</protein>
<evidence type="ECO:0000313" key="7">
    <source>
        <dbReference type="EMBL" id="MFB9776821.1"/>
    </source>
</evidence>
<evidence type="ECO:0000256" key="6">
    <source>
        <dbReference type="SAM" id="Phobius"/>
    </source>
</evidence>
<keyword evidence="3 6" id="KW-1133">Transmembrane helix</keyword>
<evidence type="ECO:0000313" key="8">
    <source>
        <dbReference type="Proteomes" id="UP001589707"/>
    </source>
</evidence>
<feature type="transmembrane region" description="Helical" evidence="6">
    <location>
        <begin position="158"/>
        <end position="177"/>
    </location>
</feature>
<evidence type="ECO:0000256" key="1">
    <source>
        <dbReference type="ARBA" id="ARBA00004141"/>
    </source>
</evidence>
<feature type="transmembrane region" description="Helical" evidence="6">
    <location>
        <begin position="183"/>
        <end position="203"/>
    </location>
</feature>
<comment type="subcellular location">
    <subcellularLocation>
        <location evidence="1">Membrane</location>
        <topology evidence="1">Multi-pass membrane protein</topology>
    </subcellularLocation>
</comment>
<accession>A0ABV5X479</accession>
<evidence type="ECO:0000256" key="5">
    <source>
        <dbReference type="SAM" id="MobiDB-lite"/>
    </source>
</evidence>
<reference evidence="7 8" key="1">
    <citation type="submission" date="2024-09" db="EMBL/GenBank/DDBJ databases">
        <authorList>
            <person name="Sun Q."/>
            <person name="Mori K."/>
        </authorList>
    </citation>
    <scope>NUCLEOTIDE SEQUENCE [LARGE SCALE GENOMIC DNA]</scope>
    <source>
        <strain evidence="7 8">JCM 11683</strain>
    </source>
</reference>
<name>A0ABV5X479_9MICO</name>
<comment type="caution">
    <text evidence="7">The sequence shown here is derived from an EMBL/GenBank/DDBJ whole genome shotgun (WGS) entry which is preliminary data.</text>
</comment>
<feature type="region of interest" description="Disordered" evidence="5">
    <location>
        <begin position="1"/>
        <end position="85"/>
    </location>
</feature>
<feature type="transmembrane region" description="Helical" evidence="6">
    <location>
        <begin position="115"/>
        <end position="137"/>
    </location>
</feature>
<keyword evidence="4 6" id="KW-0472">Membrane</keyword>
<keyword evidence="8" id="KW-1185">Reference proteome</keyword>
<keyword evidence="2 6" id="KW-0812">Transmembrane</keyword>